<comment type="caution">
    <text evidence="2">The sequence shown here is derived from an EMBL/GenBank/DDBJ whole genome shotgun (WGS) entry which is preliminary data.</text>
</comment>
<protein>
    <submittedName>
        <fullName evidence="2">Uncharacterized protein</fullName>
    </submittedName>
</protein>
<evidence type="ECO:0000313" key="3">
    <source>
        <dbReference type="Proteomes" id="UP001139721"/>
    </source>
</evidence>
<evidence type="ECO:0000256" key="1">
    <source>
        <dbReference type="SAM" id="MobiDB-lite"/>
    </source>
</evidence>
<organism evidence="2 3">
    <name type="scientific">Legionella maioricensis</name>
    <dbReference type="NCBI Taxonomy" id="2896528"/>
    <lineage>
        <taxon>Bacteria</taxon>
        <taxon>Pseudomonadati</taxon>
        <taxon>Pseudomonadota</taxon>
        <taxon>Gammaproteobacteria</taxon>
        <taxon>Legionellales</taxon>
        <taxon>Legionellaceae</taxon>
        <taxon>Legionella</taxon>
    </lineage>
</organism>
<gene>
    <name evidence="2" type="ORF">LOX96_14795</name>
</gene>
<feature type="region of interest" description="Disordered" evidence="1">
    <location>
        <begin position="16"/>
        <end position="40"/>
    </location>
</feature>
<reference evidence="2" key="1">
    <citation type="submission" date="2021-11" db="EMBL/GenBank/DDBJ databases">
        <title>Legionella maioricencis sp. nov., a new species isolated from hot water samples in Mallorca.</title>
        <authorList>
            <person name="Crespi S."/>
            <person name="Drasar V."/>
            <person name="Salva-Serra F."/>
            <person name="Jaen-Luchoro D."/>
            <person name="Pineiro-Iglesias B."/>
            <person name="Aliaga F."/>
            <person name="Fernandez-Juarez V."/>
            <person name="Coll G."/>
            <person name="Moore E.R.B."/>
            <person name="Bennasar-Figueras A."/>
        </authorList>
    </citation>
    <scope>NUCLEOTIDE SEQUENCE</scope>
    <source>
        <strain evidence="2">HCPI-6</strain>
    </source>
</reference>
<evidence type="ECO:0000313" key="2">
    <source>
        <dbReference type="EMBL" id="MCL9685367.1"/>
    </source>
</evidence>
<dbReference type="AlphaFoldDB" id="A0A9X2D347"/>
<keyword evidence="3" id="KW-1185">Reference proteome</keyword>
<accession>A0A9X2D347</accession>
<proteinExistence type="predicted"/>
<dbReference type="EMBL" id="JAJKBJ010000024">
    <property type="protein sequence ID" value="MCL9685367.1"/>
    <property type="molecule type" value="Genomic_DNA"/>
</dbReference>
<feature type="compositionally biased region" description="Polar residues" evidence="1">
    <location>
        <begin position="16"/>
        <end position="28"/>
    </location>
</feature>
<sequence length="376" mass="37931">MDSNLNFTVQALSGVPTTFNTPNNSTQAGTHGTGGPGGADGLDGSALGNSIFLRTGSSLTLIAQGAGDLLTLGTEVAFTDDTVFGAGGTNVSIRGNGTVVYNGTTDYQGSVIVNNANFKVNGQIDQAPVFVCRNSSFSSQRGTLSGSGIVTGNVFANSGTISPDIGQTLTLGSLALNSADPVNGTLGSLVHTNIDSNGTSLVAVTGSATLAGTLEINLTPNAQPGQYILLTSSGITGTFDSVTFTGNSGIFAGQNPLYTLSYLPAGAPTYVQFDFLGYPTPPSPPTSVDIPATVNGSPILNPAVVCCGRPVLLGPLPVPGSGSTIYTITNRTGNVTCQIGQTNSQTYLKMHGKNGSCTIIGTKDGIVSNPLKVIAP</sequence>
<dbReference type="Proteomes" id="UP001139721">
    <property type="component" value="Unassembled WGS sequence"/>
</dbReference>
<name>A0A9X2D347_9GAMM</name>
<feature type="compositionally biased region" description="Gly residues" evidence="1">
    <location>
        <begin position="31"/>
        <end position="40"/>
    </location>
</feature>